<reference evidence="1 2" key="1">
    <citation type="submission" date="2023-08" db="EMBL/GenBank/DDBJ databases">
        <title>A Necator americanus chromosomal reference genome.</title>
        <authorList>
            <person name="Ilik V."/>
            <person name="Petrzelkova K.J."/>
            <person name="Pardy F."/>
            <person name="Fuh T."/>
            <person name="Niatou-Singa F.S."/>
            <person name="Gouil Q."/>
            <person name="Baker L."/>
            <person name="Ritchie M.E."/>
            <person name="Jex A.R."/>
            <person name="Gazzola D."/>
            <person name="Li H."/>
            <person name="Toshio Fujiwara R."/>
            <person name="Zhan B."/>
            <person name="Aroian R.V."/>
            <person name="Pafco B."/>
            <person name="Schwarz E.M."/>
        </authorList>
    </citation>
    <scope>NUCLEOTIDE SEQUENCE [LARGE SCALE GENOMIC DNA]</scope>
    <source>
        <strain evidence="1 2">Aroian</strain>
        <tissue evidence="1">Whole animal</tissue>
    </source>
</reference>
<dbReference type="EMBL" id="JAVFWL010000001">
    <property type="protein sequence ID" value="KAK6726429.1"/>
    <property type="molecule type" value="Genomic_DNA"/>
</dbReference>
<sequence>MNGENVIIVYYSSLNGNGHHESAASSEIGDNHLDGYQENMAIEAGLPIQILRFDNRVIFATCGLALSFKNFNELMNSAFHCFAQFFE</sequence>
<dbReference type="Proteomes" id="UP001303046">
    <property type="component" value="Unassembled WGS sequence"/>
</dbReference>
<accession>A0ABR1BIY1</accession>
<protein>
    <submittedName>
        <fullName evidence="1">Uncharacterized protein</fullName>
    </submittedName>
</protein>
<evidence type="ECO:0000313" key="2">
    <source>
        <dbReference type="Proteomes" id="UP001303046"/>
    </source>
</evidence>
<proteinExistence type="predicted"/>
<gene>
    <name evidence="1" type="primary">Necator_chrI.g753</name>
    <name evidence="1" type="ORF">RB195_004631</name>
</gene>
<comment type="caution">
    <text evidence="1">The sequence shown here is derived from an EMBL/GenBank/DDBJ whole genome shotgun (WGS) entry which is preliminary data.</text>
</comment>
<evidence type="ECO:0000313" key="1">
    <source>
        <dbReference type="EMBL" id="KAK6726429.1"/>
    </source>
</evidence>
<name>A0ABR1BIY1_NECAM</name>
<keyword evidence="2" id="KW-1185">Reference proteome</keyword>
<organism evidence="1 2">
    <name type="scientific">Necator americanus</name>
    <name type="common">Human hookworm</name>
    <dbReference type="NCBI Taxonomy" id="51031"/>
    <lineage>
        <taxon>Eukaryota</taxon>
        <taxon>Metazoa</taxon>
        <taxon>Ecdysozoa</taxon>
        <taxon>Nematoda</taxon>
        <taxon>Chromadorea</taxon>
        <taxon>Rhabditida</taxon>
        <taxon>Rhabditina</taxon>
        <taxon>Rhabditomorpha</taxon>
        <taxon>Strongyloidea</taxon>
        <taxon>Ancylostomatidae</taxon>
        <taxon>Bunostominae</taxon>
        <taxon>Necator</taxon>
    </lineage>
</organism>